<keyword evidence="10" id="KW-1185">Reference proteome</keyword>
<dbReference type="GeneID" id="19324061"/>
<dbReference type="GO" id="GO:0000981">
    <property type="term" value="F:DNA-binding transcription factor activity, RNA polymerase II-specific"/>
    <property type="evidence" value="ECO:0007669"/>
    <property type="project" value="TreeGrafter"/>
</dbReference>
<evidence type="ECO:0000256" key="1">
    <source>
        <dbReference type="ARBA" id="ARBA00004123"/>
    </source>
</evidence>
<evidence type="ECO:0000256" key="2">
    <source>
        <dbReference type="ARBA" id="ARBA00022723"/>
    </source>
</evidence>
<dbReference type="PANTHER" id="PTHR19818">
    <property type="entry name" value="ZINC FINGER PROTEIN ZIC AND GLI"/>
    <property type="match status" value="1"/>
</dbReference>
<dbReference type="Proteomes" id="UP000014074">
    <property type="component" value="Unassembled WGS sequence"/>
</dbReference>
<dbReference type="Pfam" id="PF00096">
    <property type="entry name" value="zf-C2H2"/>
    <property type="match status" value="4"/>
</dbReference>
<feature type="domain" description="C2H2-type" evidence="8">
    <location>
        <begin position="209"/>
        <end position="239"/>
    </location>
</feature>
<evidence type="ECO:0000313" key="9">
    <source>
        <dbReference type="EMBL" id="EOO04093.1"/>
    </source>
</evidence>
<dbReference type="InterPro" id="IPR036236">
    <property type="entry name" value="Znf_C2H2_sf"/>
</dbReference>
<evidence type="ECO:0000259" key="8">
    <source>
        <dbReference type="PROSITE" id="PS50157"/>
    </source>
</evidence>
<accession>R8BXL8</accession>
<evidence type="ECO:0000256" key="3">
    <source>
        <dbReference type="ARBA" id="ARBA00022737"/>
    </source>
</evidence>
<evidence type="ECO:0000313" key="10">
    <source>
        <dbReference type="Proteomes" id="UP000014074"/>
    </source>
</evidence>
<protein>
    <submittedName>
        <fullName evidence="9">Putative zinc finger protein 467 protein</fullName>
    </submittedName>
</protein>
<dbReference type="GO" id="GO:0045944">
    <property type="term" value="P:positive regulation of transcription by RNA polymerase II"/>
    <property type="evidence" value="ECO:0007669"/>
    <property type="project" value="UniProtKB-ARBA"/>
</dbReference>
<feature type="domain" description="C2H2-type" evidence="8">
    <location>
        <begin position="147"/>
        <end position="176"/>
    </location>
</feature>
<dbReference type="RefSeq" id="XP_007911156.1">
    <property type="nucleotide sequence ID" value="XM_007912965.1"/>
</dbReference>
<gene>
    <name evidence="9" type="ORF">UCRPA7_369</name>
</gene>
<dbReference type="PROSITE" id="PS00028">
    <property type="entry name" value="ZINC_FINGER_C2H2_1"/>
    <property type="match status" value="7"/>
</dbReference>
<dbReference type="FunFam" id="3.30.160.60:FF:001102">
    <property type="entry name" value="Transcription factor IIIA"/>
    <property type="match status" value="1"/>
</dbReference>
<feature type="domain" description="C2H2-type" evidence="8">
    <location>
        <begin position="86"/>
        <end position="115"/>
    </location>
</feature>
<dbReference type="EMBL" id="KB932800">
    <property type="protein sequence ID" value="EOO04093.1"/>
    <property type="molecule type" value="Genomic_DNA"/>
</dbReference>
<keyword evidence="3" id="KW-0677">Repeat</keyword>
<dbReference type="AlphaFoldDB" id="R8BXL8"/>
<dbReference type="PANTHER" id="PTHR19818:SF139">
    <property type="entry name" value="PAIR-RULE PROTEIN ODD-PAIRED"/>
    <property type="match status" value="1"/>
</dbReference>
<feature type="domain" description="C2H2-type" evidence="8">
    <location>
        <begin position="116"/>
        <end position="146"/>
    </location>
</feature>
<dbReference type="GO" id="GO:0008270">
    <property type="term" value="F:zinc ion binding"/>
    <property type="evidence" value="ECO:0007669"/>
    <property type="project" value="UniProtKB-KW"/>
</dbReference>
<evidence type="ECO:0000256" key="6">
    <source>
        <dbReference type="ARBA" id="ARBA00023242"/>
    </source>
</evidence>
<dbReference type="InterPro" id="IPR013087">
    <property type="entry name" value="Znf_C2H2_type"/>
</dbReference>
<dbReference type="OrthoDB" id="4748970at2759"/>
<feature type="domain" description="C2H2-type" evidence="8">
    <location>
        <begin position="419"/>
        <end position="449"/>
    </location>
</feature>
<keyword evidence="5" id="KW-0862">Zinc</keyword>
<dbReference type="PROSITE" id="PS50157">
    <property type="entry name" value="ZINC_FINGER_C2H2_2"/>
    <property type="match status" value="8"/>
</dbReference>
<dbReference type="KEGG" id="tmn:UCRPA7_369"/>
<keyword evidence="2" id="KW-0479">Metal-binding</keyword>
<proteinExistence type="predicted"/>
<reference evidence="10" key="1">
    <citation type="journal article" date="2013" name="Genome Announc.">
        <title>Draft genome sequence of the ascomycete Phaeoacremonium aleophilum strain UCR-PA7, a causal agent of the esca disease complex in grapevines.</title>
        <authorList>
            <person name="Blanco-Ulate B."/>
            <person name="Rolshausen P."/>
            <person name="Cantu D."/>
        </authorList>
    </citation>
    <scope>NUCLEOTIDE SEQUENCE [LARGE SCALE GENOMIC DNA]</scope>
    <source>
        <strain evidence="10">UCR-PA7</strain>
    </source>
</reference>
<evidence type="ECO:0000256" key="5">
    <source>
        <dbReference type="ARBA" id="ARBA00022833"/>
    </source>
</evidence>
<dbReference type="Gene3D" id="3.30.160.60">
    <property type="entry name" value="Classic Zinc Finger"/>
    <property type="match status" value="8"/>
</dbReference>
<dbReference type="HOGENOM" id="CLU_002678_91_1_1"/>
<dbReference type="SMART" id="SM00355">
    <property type="entry name" value="ZnF_C2H2"/>
    <property type="match status" value="10"/>
</dbReference>
<sequence>MKRKAADPGLSSPFKKQHADALVSDYPQLPIPTFQDHHPSYYQDHESSNLGDLNVTPVATPTLTPDTALTTISSASRKFPSDEKTIQCTFPNCDKTFNRPARLAAHLRSHTNDRPFKCTFADCDKSYIEEKHLKQHIKGSHTHERQYTCTEEGCGKSFLTATRLRRHAAVHAGANRFRCTGYEGCDQSFRKHQTLQRHIRTDHLGQKAFPCAVDDCGAGFDTSGALRRHTEREHGELRFWCDECTKVGEEEEDGEYQPAVGFTTQAQLEYHIRHEHNDCPFCNKRFSKVSQLEQHMEMFHSGLTVEDRKTVECMAEDCDKKFTRKSNMLMHYRTAHEGLRFVCGQLDTWTSPGLENWNWTEEGCGDGFSSKKSLEIHIHHVHLGKPRPERHGKDDEEPAVALNFIDEISGVVDDVRRNVFCAVDGCPARFTRQYDLALHMQLEHPQPEPNASVALASDAFTQAIGGQVGYADEYNMLGEPGQTPIYADQFWIGADGGADPAGFYTNDEWAREEEEMRKLIDAQPEAEFDPNLFVNGYSS</sequence>
<evidence type="ECO:0000256" key="4">
    <source>
        <dbReference type="ARBA" id="ARBA00022771"/>
    </source>
</evidence>
<dbReference type="GO" id="GO:0000978">
    <property type="term" value="F:RNA polymerase II cis-regulatory region sequence-specific DNA binding"/>
    <property type="evidence" value="ECO:0007669"/>
    <property type="project" value="TreeGrafter"/>
</dbReference>
<organism evidence="9 10">
    <name type="scientific">Phaeoacremonium minimum (strain UCR-PA7)</name>
    <name type="common">Esca disease fungus</name>
    <name type="synonym">Togninia minima</name>
    <dbReference type="NCBI Taxonomy" id="1286976"/>
    <lineage>
        <taxon>Eukaryota</taxon>
        <taxon>Fungi</taxon>
        <taxon>Dikarya</taxon>
        <taxon>Ascomycota</taxon>
        <taxon>Pezizomycotina</taxon>
        <taxon>Sordariomycetes</taxon>
        <taxon>Sordariomycetidae</taxon>
        <taxon>Togniniales</taxon>
        <taxon>Togniniaceae</taxon>
        <taxon>Phaeoacremonium</taxon>
    </lineage>
</organism>
<name>R8BXL8_PHAM7</name>
<comment type="subcellular location">
    <subcellularLocation>
        <location evidence="1">Nucleus</location>
    </subcellularLocation>
</comment>
<dbReference type="GO" id="GO:0005634">
    <property type="term" value="C:nucleus"/>
    <property type="evidence" value="ECO:0007669"/>
    <property type="project" value="UniProtKB-SubCell"/>
</dbReference>
<keyword evidence="4 7" id="KW-0863">Zinc-finger</keyword>
<dbReference type="eggNOG" id="KOG1721">
    <property type="taxonomic scope" value="Eukaryota"/>
</dbReference>
<feature type="domain" description="C2H2-type" evidence="8">
    <location>
        <begin position="311"/>
        <end position="341"/>
    </location>
</feature>
<evidence type="ECO:0000256" key="7">
    <source>
        <dbReference type="PROSITE-ProRule" id="PRU00042"/>
    </source>
</evidence>
<feature type="domain" description="C2H2-type" evidence="8">
    <location>
        <begin position="277"/>
        <end position="305"/>
    </location>
</feature>
<dbReference type="SUPFAM" id="SSF57667">
    <property type="entry name" value="beta-beta-alpha zinc fingers"/>
    <property type="match status" value="5"/>
</dbReference>
<feature type="domain" description="C2H2-type" evidence="8">
    <location>
        <begin position="177"/>
        <end position="208"/>
    </location>
</feature>
<keyword evidence="6" id="KW-0539">Nucleus</keyword>
<dbReference type="InterPro" id="IPR050329">
    <property type="entry name" value="GLI_C2H2-zinc-finger"/>
</dbReference>